<dbReference type="SMART" id="SM00316">
    <property type="entry name" value="S1"/>
    <property type="match status" value="4"/>
</dbReference>
<dbReference type="FunFam" id="2.40.50.140:FF:000103">
    <property type="entry name" value="protein RRP5 homolog"/>
    <property type="match status" value="1"/>
</dbReference>
<reference evidence="8 9" key="1">
    <citation type="submission" date="2018-06" db="EMBL/GenBank/DDBJ databases">
        <authorList>
            <consortium name="Pathogen Informatics"/>
            <person name="Doyle S."/>
        </authorList>
    </citation>
    <scope>NUCLEOTIDE SEQUENCE [LARGE SCALE GENOMIC DNA]</scope>
    <source>
        <strain evidence="8 9">NCTC13028</strain>
    </source>
</reference>
<feature type="binding site" evidence="6">
    <location>
        <position position="127"/>
    </location>
    <ligand>
        <name>dimethylallyl diphosphate</name>
        <dbReference type="ChEBI" id="CHEBI:57623"/>
    </ligand>
</feature>
<feature type="binding site" evidence="6">
    <location>
        <position position="77"/>
    </location>
    <ligand>
        <name>(2E)-4-hydroxy-3-methylbut-2-enyl diphosphate</name>
        <dbReference type="ChEBI" id="CHEBI:128753"/>
    </ligand>
</feature>
<keyword evidence="1 6" id="KW-0004">4Fe-4S</keyword>
<dbReference type="NCBIfam" id="NF002187">
    <property type="entry name" value="PRK01045.1-1"/>
    <property type="match status" value="1"/>
</dbReference>
<dbReference type="GO" id="GO:0046872">
    <property type="term" value="F:metal ion binding"/>
    <property type="evidence" value="ECO:0007669"/>
    <property type="project" value="UniProtKB-KW"/>
</dbReference>
<comment type="pathway">
    <text evidence="6">Isoprenoid biosynthesis; isopentenyl diphosphate biosynthesis via DXP pathway; isopentenyl diphosphate from 1-deoxy-D-xylulose 5-phosphate: step 6/6.</text>
</comment>
<dbReference type="RefSeq" id="WP_111921100.1">
    <property type="nucleotide sequence ID" value="NZ_JANJZY010000001.1"/>
</dbReference>
<dbReference type="GO" id="GO:0051539">
    <property type="term" value="F:4 iron, 4 sulfur cluster binding"/>
    <property type="evidence" value="ECO:0007669"/>
    <property type="project" value="UniProtKB-UniRule"/>
</dbReference>
<feature type="binding site" evidence="6">
    <location>
        <position position="127"/>
    </location>
    <ligand>
        <name>isopentenyl diphosphate</name>
        <dbReference type="ChEBI" id="CHEBI:128769"/>
    </ligand>
</feature>
<evidence type="ECO:0000259" key="7">
    <source>
        <dbReference type="PROSITE" id="PS50126"/>
    </source>
</evidence>
<dbReference type="PROSITE" id="PS50126">
    <property type="entry name" value="S1"/>
    <property type="match status" value="4"/>
</dbReference>
<dbReference type="PRINTS" id="PR00681">
    <property type="entry name" value="RIBOSOMALS1"/>
</dbReference>
<dbReference type="Pfam" id="PF00575">
    <property type="entry name" value="S1"/>
    <property type="match status" value="3"/>
</dbReference>
<feature type="binding site" evidence="6">
    <location>
        <position position="42"/>
    </location>
    <ligand>
        <name>isopentenyl diphosphate</name>
        <dbReference type="ChEBI" id="CHEBI:128769"/>
    </ligand>
</feature>
<evidence type="ECO:0000313" key="8">
    <source>
        <dbReference type="EMBL" id="SQB33315.1"/>
    </source>
</evidence>
<feature type="domain" description="S1 motif" evidence="7">
    <location>
        <begin position="476"/>
        <end position="544"/>
    </location>
</feature>
<dbReference type="HAMAP" id="MF_00191">
    <property type="entry name" value="IspH"/>
    <property type="match status" value="1"/>
</dbReference>
<gene>
    <name evidence="8" type="primary">lytB</name>
    <name evidence="6" type="synonym">ispH</name>
    <name evidence="8" type="ORF">NCTC13028_00308</name>
</gene>
<dbReference type="Pfam" id="PF02401">
    <property type="entry name" value="LYTB"/>
    <property type="match status" value="1"/>
</dbReference>
<dbReference type="GO" id="GO:0050992">
    <property type="term" value="P:dimethylallyl diphosphate biosynthetic process"/>
    <property type="evidence" value="ECO:0007669"/>
    <property type="project" value="UniProtKB-UniRule"/>
</dbReference>
<feature type="binding site" evidence="6">
    <location>
        <position position="77"/>
    </location>
    <ligand>
        <name>isopentenyl diphosphate</name>
        <dbReference type="ChEBI" id="CHEBI:128769"/>
    </ligand>
</feature>
<feature type="binding site" evidence="6">
    <location>
        <position position="42"/>
    </location>
    <ligand>
        <name>(2E)-4-hydroxy-3-methylbut-2-enyl diphosphate</name>
        <dbReference type="ChEBI" id="CHEBI:128753"/>
    </ligand>
</feature>
<dbReference type="PANTHER" id="PTHR30426">
    <property type="entry name" value="4-HYDROXY-3-METHYLBUT-2-ENYL DIPHOSPHATE REDUCTASE"/>
    <property type="match status" value="1"/>
</dbReference>
<evidence type="ECO:0000313" key="9">
    <source>
        <dbReference type="Proteomes" id="UP000250223"/>
    </source>
</evidence>
<dbReference type="SUPFAM" id="SSF50249">
    <property type="entry name" value="Nucleic acid-binding proteins"/>
    <property type="match status" value="4"/>
</dbReference>
<dbReference type="NCBIfam" id="NF009024">
    <property type="entry name" value="PRK12360.1"/>
    <property type="match status" value="1"/>
</dbReference>
<feature type="binding site" evidence="6">
    <location>
        <position position="221"/>
    </location>
    <ligand>
        <name>(2E)-4-hydroxy-3-methylbut-2-enyl diphosphate</name>
        <dbReference type="ChEBI" id="CHEBI:128753"/>
    </ligand>
</feature>
<feature type="binding site" evidence="6">
    <location>
        <position position="263"/>
    </location>
    <ligand>
        <name>(2E)-4-hydroxy-3-methylbut-2-enyl diphosphate</name>
        <dbReference type="ChEBI" id="CHEBI:128753"/>
    </ligand>
</feature>
<feature type="binding site" evidence="6">
    <location>
        <position position="219"/>
    </location>
    <ligand>
        <name>isopentenyl diphosphate</name>
        <dbReference type="ChEBI" id="CHEBI:128769"/>
    </ligand>
</feature>
<feature type="binding site" evidence="6">
    <location>
        <position position="221"/>
    </location>
    <ligand>
        <name>isopentenyl diphosphate</name>
        <dbReference type="ChEBI" id="CHEBI:128769"/>
    </ligand>
</feature>
<dbReference type="NCBIfam" id="NF000907">
    <property type="entry name" value="PRK00087.1"/>
    <property type="match status" value="1"/>
</dbReference>
<dbReference type="GO" id="GO:0019288">
    <property type="term" value="P:isopentenyl diphosphate biosynthetic process, methylerythritol 4-phosphate pathway"/>
    <property type="evidence" value="ECO:0007669"/>
    <property type="project" value="UniProtKB-UniRule"/>
</dbReference>
<dbReference type="NCBIfam" id="TIGR00216">
    <property type="entry name" value="ispH_lytB"/>
    <property type="match status" value="1"/>
</dbReference>
<evidence type="ECO:0000256" key="2">
    <source>
        <dbReference type="ARBA" id="ARBA00022723"/>
    </source>
</evidence>
<dbReference type="Gene3D" id="3.40.50.11270">
    <property type="match status" value="1"/>
</dbReference>
<feature type="binding site" evidence="6">
    <location>
        <position position="220"/>
    </location>
    <ligand>
        <name>(2E)-4-hydroxy-3-methylbut-2-enyl diphosphate</name>
        <dbReference type="ChEBI" id="CHEBI:128753"/>
    </ligand>
</feature>
<feature type="binding site" evidence="6">
    <location>
        <position position="191"/>
    </location>
    <ligand>
        <name>[4Fe-4S] cluster</name>
        <dbReference type="ChEBI" id="CHEBI:49883"/>
    </ligand>
</feature>
<comment type="catalytic activity">
    <reaction evidence="6">
        <text>dimethylallyl diphosphate + 2 oxidized [2Fe-2S]-[ferredoxin] + H2O = (2E)-4-hydroxy-3-methylbut-2-enyl diphosphate + 2 reduced [2Fe-2S]-[ferredoxin] + 2 H(+)</text>
        <dbReference type="Rhea" id="RHEA:24825"/>
        <dbReference type="Rhea" id="RHEA-COMP:10000"/>
        <dbReference type="Rhea" id="RHEA-COMP:10001"/>
        <dbReference type="ChEBI" id="CHEBI:15377"/>
        <dbReference type="ChEBI" id="CHEBI:15378"/>
        <dbReference type="ChEBI" id="CHEBI:33737"/>
        <dbReference type="ChEBI" id="CHEBI:33738"/>
        <dbReference type="ChEBI" id="CHEBI:57623"/>
        <dbReference type="ChEBI" id="CHEBI:128753"/>
        <dbReference type="EC" id="1.17.7.4"/>
    </reaction>
</comment>
<comment type="similarity">
    <text evidence="6">Belongs to the IspH family.</text>
</comment>
<dbReference type="UniPathway" id="UPA00059">
    <property type="reaction ID" value="UER00105"/>
</dbReference>
<keyword evidence="3 6" id="KW-0408">Iron</keyword>
<dbReference type="CDD" id="cd04465">
    <property type="entry name" value="S1_RPS1_repeat_ec2_hs2"/>
    <property type="match status" value="1"/>
</dbReference>
<feature type="binding site" evidence="6">
    <location>
        <position position="219"/>
    </location>
    <ligand>
        <name>dimethylallyl diphosphate</name>
        <dbReference type="ChEBI" id="CHEBI:57623"/>
    </ligand>
</feature>
<dbReference type="NCBIfam" id="NF005208">
    <property type="entry name" value="PRK06676.1"/>
    <property type="match status" value="1"/>
</dbReference>
<feature type="binding site" evidence="6">
    <location>
        <position position="263"/>
    </location>
    <ligand>
        <name>dimethylallyl diphosphate</name>
        <dbReference type="ChEBI" id="CHEBI:57623"/>
    </ligand>
</feature>
<dbReference type="UniPathway" id="UPA00056">
    <property type="reaction ID" value="UER00097"/>
</dbReference>
<dbReference type="GO" id="GO:0016114">
    <property type="term" value="P:terpenoid biosynthetic process"/>
    <property type="evidence" value="ECO:0007669"/>
    <property type="project" value="UniProtKB-UniRule"/>
</dbReference>
<dbReference type="GO" id="GO:0051745">
    <property type="term" value="F:4-hydroxy-3-methylbut-2-enyl diphosphate reductase activity"/>
    <property type="evidence" value="ECO:0007669"/>
    <property type="project" value="UniProtKB-UniRule"/>
</dbReference>
<sequence length="635" mass="71568">MSIILAKKSGFCYGVKRAVDTCLKLKDKYTDKKIYTLGPLIHNNDVVNFLKKQNIYPIDYENINTLKEGDIIILRSHGVTLETIEKLKEKKLNIIDATCPYVSNIQKKVQKYYEKGYSILIVGDKNHPEVIGINGWCNNSAIICKNAEEIENLPAKICVVSQTTEKKEHWVSVLSKVVNECREIIAFNTICNATEVRQLSAKELSKEVDFMVVIGSKSSSNTTKLYEICKTNCVNTIHVENAGELPDYISNKYYKIGVTAGASTPDWIIKEAIFKMSNKDLNEQLEYMNNNDIQISIGQEVEGEVVSIVSNSEAYVNIGYKSDAILPLSEITKESDEDINNFIKKGDIIKGKIIKLGSENKPPVISVIELNREKAYIELKEAFENKEKVVVKVKEDVNGGLISIYKNIIRVFIPASHVELRHVNDLSVYKGQELTVNIIEFEEGRNNTRIVGSRRDLLKEGQLKIEEETWTSLEKDTVKEGEVRRLTNFGAFVNIDGVDGLLHVSEISWGRVEKPSDMLKVGDKIKVYIKDIDKENRKLALSIKDLTEDPWKNVDVKYPVGNIVLGTVVRFASFGAFVELEPGVDGLIHISQISHKRIDKVEDELSIGQQVKAKIVEVDGEKRKIGLSIKEVNDI</sequence>
<comment type="cofactor">
    <cofactor evidence="6">
        <name>[4Fe-4S] cluster</name>
        <dbReference type="ChEBI" id="CHEBI:49883"/>
    </cofactor>
    <text evidence="6">Binds 1 [4Fe-4S] cluster per subunit.</text>
</comment>
<feature type="domain" description="S1 motif" evidence="7">
    <location>
        <begin position="561"/>
        <end position="630"/>
    </location>
</feature>
<evidence type="ECO:0000256" key="1">
    <source>
        <dbReference type="ARBA" id="ARBA00022485"/>
    </source>
</evidence>
<dbReference type="InterPro" id="IPR003451">
    <property type="entry name" value="LytB/IspH"/>
</dbReference>
<feature type="binding site" evidence="6">
    <location>
        <position position="219"/>
    </location>
    <ligand>
        <name>(2E)-4-hydroxy-3-methylbut-2-enyl diphosphate</name>
        <dbReference type="ChEBI" id="CHEBI:128753"/>
    </ligand>
</feature>
<comment type="function">
    <text evidence="6">Catalyzes the conversion of 1-hydroxy-2-methyl-2-(E)-butenyl 4-diphosphate (HMBPP) into a mixture of isopentenyl diphosphate (IPP) and dimethylallyl diphosphate (DMAPP). Acts in the terminal step of the DOXP/MEP pathway for isoprenoid precursor biosynthesis.</text>
</comment>
<feature type="binding site" evidence="6">
    <location>
        <position position="220"/>
    </location>
    <ligand>
        <name>isopentenyl diphosphate</name>
        <dbReference type="ChEBI" id="CHEBI:128769"/>
    </ligand>
</feature>
<dbReference type="GO" id="GO:0003676">
    <property type="term" value="F:nucleic acid binding"/>
    <property type="evidence" value="ECO:0007669"/>
    <property type="project" value="InterPro"/>
</dbReference>
<keyword evidence="6 8" id="KW-0560">Oxidoreductase</keyword>
<feature type="binding site" evidence="6">
    <location>
        <position position="77"/>
    </location>
    <ligand>
        <name>dimethylallyl diphosphate</name>
        <dbReference type="ChEBI" id="CHEBI:57623"/>
    </ligand>
</feature>
<dbReference type="AlphaFoldDB" id="A0A2X2WBA0"/>
<evidence type="ECO:0000256" key="3">
    <source>
        <dbReference type="ARBA" id="ARBA00023004"/>
    </source>
</evidence>
<dbReference type="InterPro" id="IPR003029">
    <property type="entry name" value="S1_domain"/>
</dbReference>
<accession>A0A2X2WBA0</accession>
<feature type="binding site" evidence="6">
    <location>
        <position position="221"/>
    </location>
    <ligand>
        <name>dimethylallyl diphosphate</name>
        <dbReference type="ChEBI" id="CHEBI:57623"/>
    </ligand>
</feature>
<feature type="binding site" evidence="6">
    <location>
        <position position="99"/>
    </location>
    <ligand>
        <name>[4Fe-4S] cluster</name>
        <dbReference type="ChEBI" id="CHEBI:49883"/>
    </ligand>
</feature>
<comment type="function">
    <text evidence="5">Binds mRNA; thus facilitating recognition of the initiation point. It is needed to translate mRNA with a short Shine-Dalgarno (SD) purine-rich sequence.</text>
</comment>
<keyword evidence="6" id="KW-0414">Isoprene biosynthesis</keyword>
<keyword evidence="2 6" id="KW-0479">Metal-binding</keyword>
<dbReference type="Proteomes" id="UP000250223">
    <property type="component" value="Unassembled WGS sequence"/>
</dbReference>
<dbReference type="InterPro" id="IPR035104">
    <property type="entry name" value="Ribosomal_protein_S1-like"/>
</dbReference>
<dbReference type="Gene3D" id="2.40.50.140">
    <property type="entry name" value="Nucleic acid-binding proteins"/>
    <property type="match status" value="3"/>
</dbReference>
<dbReference type="PANTHER" id="PTHR30426:SF0">
    <property type="entry name" value="4-HYDROXY-3-METHYLBUT-2-ENYL DIPHOSPHATE REDUCTASE"/>
    <property type="match status" value="1"/>
</dbReference>
<dbReference type="CDD" id="cd13944">
    <property type="entry name" value="lytB_ispH"/>
    <property type="match status" value="1"/>
</dbReference>
<feature type="domain" description="S1 motif" evidence="7">
    <location>
        <begin position="380"/>
        <end position="455"/>
    </location>
</feature>
<evidence type="ECO:0000256" key="6">
    <source>
        <dbReference type="HAMAP-Rule" id="MF_00191"/>
    </source>
</evidence>
<comment type="pathway">
    <text evidence="6">Isoprenoid biosynthesis; dimethylallyl diphosphate biosynthesis; dimethylallyl diphosphate from (2E)-4-hydroxy-3-methylbutenyl diphosphate: step 1/1.</text>
</comment>
<dbReference type="InterPro" id="IPR012340">
    <property type="entry name" value="NA-bd_OB-fold"/>
</dbReference>
<keyword evidence="4 6" id="KW-0411">Iron-sulfur</keyword>
<feature type="binding site" evidence="6">
    <location>
        <position position="163"/>
    </location>
    <ligand>
        <name>(2E)-4-hydroxy-3-methylbut-2-enyl diphosphate</name>
        <dbReference type="ChEBI" id="CHEBI:128753"/>
    </ligand>
</feature>
<evidence type="ECO:0000256" key="4">
    <source>
        <dbReference type="ARBA" id="ARBA00023014"/>
    </source>
</evidence>
<dbReference type="Gene3D" id="3.40.1010.20">
    <property type="entry name" value="4-hydroxy-3-methylbut-2-enyl diphosphate reductase, catalytic domain"/>
    <property type="match status" value="2"/>
</dbReference>
<feature type="domain" description="S1 motif" evidence="7">
    <location>
        <begin position="298"/>
        <end position="373"/>
    </location>
</feature>
<feature type="binding site" evidence="6">
    <location>
        <position position="12"/>
    </location>
    <ligand>
        <name>[4Fe-4S] cluster</name>
        <dbReference type="ChEBI" id="CHEBI:49883"/>
    </ligand>
</feature>
<name>A0A2X2WBA0_CLOCO</name>
<dbReference type="CDD" id="cd05688">
    <property type="entry name" value="S1_RPS1_repeat_ec3"/>
    <property type="match status" value="1"/>
</dbReference>
<evidence type="ECO:0000256" key="5">
    <source>
        <dbReference type="ARBA" id="ARBA00025604"/>
    </source>
</evidence>
<feature type="binding site" evidence="6">
    <location>
        <position position="220"/>
    </location>
    <ligand>
        <name>dimethylallyl diphosphate</name>
        <dbReference type="ChEBI" id="CHEBI:57623"/>
    </ligand>
</feature>
<comment type="catalytic activity">
    <reaction evidence="6">
        <text>isopentenyl diphosphate + 2 oxidized [2Fe-2S]-[ferredoxin] + H2O = (2E)-4-hydroxy-3-methylbut-2-enyl diphosphate + 2 reduced [2Fe-2S]-[ferredoxin] + 2 H(+)</text>
        <dbReference type="Rhea" id="RHEA:24488"/>
        <dbReference type="Rhea" id="RHEA-COMP:10000"/>
        <dbReference type="Rhea" id="RHEA-COMP:10001"/>
        <dbReference type="ChEBI" id="CHEBI:15377"/>
        <dbReference type="ChEBI" id="CHEBI:15378"/>
        <dbReference type="ChEBI" id="CHEBI:33737"/>
        <dbReference type="ChEBI" id="CHEBI:33738"/>
        <dbReference type="ChEBI" id="CHEBI:128753"/>
        <dbReference type="ChEBI" id="CHEBI:128769"/>
        <dbReference type="EC" id="1.17.7.4"/>
    </reaction>
</comment>
<dbReference type="EC" id="1.17.7.4" evidence="6"/>
<organism evidence="8 9">
    <name type="scientific">Clostridium cochlearium</name>
    <dbReference type="NCBI Taxonomy" id="1494"/>
    <lineage>
        <taxon>Bacteria</taxon>
        <taxon>Bacillati</taxon>
        <taxon>Bacillota</taxon>
        <taxon>Clostridia</taxon>
        <taxon>Eubacteriales</taxon>
        <taxon>Clostridiaceae</taxon>
        <taxon>Clostridium</taxon>
    </lineage>
</organism>
<dbReference type="EMBL" id="UAWC01000001">
    <property type="protein sequence ID" value="SQB33315.1"/>
    <property type="molecule type" value="Genomic_DNA"/>
</dbReference>
<proteinExistence type="inferred from homology"/>
<feature type="binding site" evidence="6">
    <location>
        <position position="42"/>
    </location>
    <ligand>
        <name>dimethylallyl diphosphate</name>
        <dbReference type="ChEBI" id="CHEBI:57623"/>
    </ligand>
</feature>
<protein>
    <recommendedName>
        <fullName evidence="6">4-hydroxy-3-methylbut-2-enyl diphosphate reductase</fullName>
        <shortName evidence="6">HMBPP reductase</shortName>
        <ecNumber evidence="6">1.17.7.4</ecNumber>
    </recommendedName>
</protein>
<feature type="active site" description="Proton donor" evidence="6">
    <location>
        <position position="129"/>
    </location>
</feature>
<feature type="binding site" evidence="6">
    <location>
        <position position="127"/>
    </location>
    <ligand>
        <name>(2E)-4-hydroxy-3-methylbut-2-enyl diphosphate</name>
        <dbReference type="ChEBI" id="CHEBI:128753"/>
    </ligand>
</feature>
<feature type="binding site" evidence="6">
    <location>
        <position position="263"/>
    </location>
    <ligand>
        <name>isopentenyl diphosphate</name>
        <dbReference type="ChEBI" id="CHEBI:128769"/>
    </ligand>
</feature>